<evidence type="ECO:0000313" key="1">
    <source>
        <dbReference type="EMBL" id="MFD1425769.1"/>
    </source>
</evidence>
<dbReference type="EMBL" id="JBHTNU010000002">
    <property type="protein sequence ID" value="MFD1425769.1"/>
    <property type="molecule type" value="Genomic_DNA"/>
</dbReference>
<proteinExistence type="predicted"/>
<comment type="caution">
    <text evidence="1">The sequence shown here is derived from an EMBL/GenBank/DDBJ whole genome shotgun (WGS) entry which is preliminary data.</text>
</comment>
<organism evidence="1 2">
    <name type="scientific">Kroppenstedtia sanguinis</name>
    <dbReference type="NCBI Taxonomy" id="1380684"/>
    <lineage>
        <taxon>Bacteria</taxon>
        <taxon>Bacillati</taxon>
        <taxon>Bacillota</taxon>
        <taxon>Bacilli</taxon>
        <taxon>Bacillales</taxon>
        <taxon>Thermoactinomycetaceae</taxon>
        <taxon>Kroppenstedtia</taxon>
    </lineage>
</organism>
<accession>A0ABW4C679</accession>
<reference evidence="2" key="1">
    <citation type="journal article" date="2019" name="Int. J. Syst. Evol. Microbiol.">
        <title>The Global Catalogue of Microorganisms (GCM) 10K type strain sequencing project: providing services to taxonomists for standard genome sequencing and annotation.</title>
        <authorList>
            <consortium name="The Broad Institute Genomics Platform"/>
            <consortium name="The Broad Institute Genome Sequencing Center for Infectious Disease"/>
            <person name="Wu L."/>
            <person name="Ma J."/>
        </authorList>
    </citation>
    <scope>NUCLEOTIDE SEQUENCE [LARGE SCALE GENOMIC DNA]</scope>
    <source>
        <strain evidence="2">S1</strain>
    </source>
</reference>
<protein>
    <submittedName>
        <fullName evidence="1">Uncharacterized protein</fullName>
    </submittedName>
</protein>
<dbReference type="Proteomes" id="UP001597282">
    <property type="component" value="Unassembled WGS sequence"/>
</dbReference>
<sequence length="48" mass="5659">MINQKTVSRRESCATQATSAPWALQSRWAEVLNSRKHHRHYNPKELKL</sequence>
<gene>
    <name evidence="1" type="ORF">ACFQ4Y_02305</name>
</gene>
<name>A0ABW4C679_9BACL</name>
<keyword evidence="2" id="KW-1185">Reference proteome</keyword>
<evidence type="ECO:0000313" key="2">
    <source>
        <dbReference type="Proteomes" id="UP001597282"/>
    </source>
</evidence>